<dbReference type="PANTHER" id="PTHR35795">
    <property type="entry name" value="SLR1885 PROTEIN"/>
    <property type="match status" value="1"/>
</dbReference>
<dbReference type="EC" id="3.1.5.1" evidence="3"/>
<dbReference type="InterPro" id="IPR026875">
    <property type="entry name" value="PHydrolase_assoc_dom"/>
</dbReference>
<evidence type="ECO:0000259" key="2">
    <source>
        <dbReference type="PROSITE" id="PS51831"/>
    </source>
</evidence>
<gene>
    <name evidence="3" type="primary">dgt</name>
    <name evidence="3" type="ORF">VRLFYP33_01856</name>
</gene>
<proteinExistence type="predicted"/>
<organism evidence="3">
    <name type="scientific">Veillonella ratti</name>
    <dbReference type="NCBI Taxonomy" id="103892"/>
    <lineage>
        <taxon>Bacteria</taxon>
        <taxon>Bacillati</taxon>
        <taxon>Bacillota</taxon>
        <taxon>Negativicutes</taxon>
        <taxon>Veillonellales</taxon>
        <taxon>Veillonellaceae</taxon>
        <taxon>Veillonella</taxon>
    </lineage>
</organism>
<dbReference type="NCBIfam" id="NF002327">
    <property type="entry name" value="PRK01286.1-2"/>
    <property type="match status" value="1"/>
</dbReference>
<dbReference type="GO" id="GO:0008832">
    <property type="term" value="F:dGTPase activity"/>
    <property type="evidence" value="ECO:0007669"/>
    <property type="project" value="UniProtKB-EC"/>
</dbReference>
<dbReference type="PROSITE" id="PS51831">
    <property type="entry name" value="HD"/>
    <property type="match status" value="1"/>
</dbReference>
<dbReference type="CDD" id="cd00077">
    <property type="entry name" value="HDc"/>
    <property type="match status" value="1"/>
</dbReference>
<dbReference type="Pfam" id="PF01966">
    <property type="entry name" value="HD"/>
    <property type="match status" value="1"/>
</dbReference>
<reference evidence="3" key="1">
    <citation type="submission" date="2019-11" db="EMBL/GenBank/DDBJ databases">
        <authorList>
            <person name="Feng L."/>
        </authorList>
    </citation>
    <scope>NUCLEOTIDE SEQUENCE</scope>
    <source>
        <strain evidence="3">VrattiLFYP33</strain>
    </source>
</reference>
<sequence length="335" mass="38769">MTIREEIEAREEVILSPYAAKSKFAVRDREEQPDYLRTAFQRDRDRIIHSKCFRRLKHKTQVYIAPGDHYRTRMTHTLEVGQIGRTIARALRLNEDLVEAIAMGHDVGHTPFGHVGEYALRDMVGHFNHNEQSLRTLEVLEKDGLGLNLTKEVRDGILGHTGTHIPLTLEGQIIRISDRIAYLCHDFDDAQRAGMLSSNDLPESVRSVLGTTPSQMITTMVMDMVRESMDKPEIHMSKEVEYVMHEFRRFMFEAVYRAPSLIPDRNRAAHVVKYLFLYYLDNPELLRHEVVRQGVDPNRIITLTDIVDYVAGLTDQFAIKLFKEIYIPKIWDPAN</sequence>
<evidence type="ECO:0000256" key="1">
    <source>
        <dbReference type="ARBA" id="ARBA00022801"/>
    </source>
</evidence>
<dbReference type="InterPro" id="IPR003607">
    <property type="entry name" value="HD/PDEase_dom"/>
</dbReference>
<keyword evidence="1 3" id="KW-0378">Hydrolase</keyword>
<dbReference type="AlphaFoldDB" id="A0A6N3EA41"/>
<accession>A0A6N3EA41</accession>
<dbReference type="Pfam" id="PF13286">
    <property type="entry name" value="HD_assoc"/>
    <property type="match status" value="1"/>
</dbReference>
<dbReference type="PANTHER" id="PTHR35795:SF1">
    <property type="entry name" value="BIS(5'-NUCLEOSYL)-TETRAPHOSPHATASE, SYMMETRICAL"/>
    <property type="match status" value="1"/>
</dbReference>
<dbReference type="SMART" id="SM00471">
    <property type="entry name" value="HDc"/>
    <property type="match status" value="1"/>
</dbReference>
<dbReference type="InterPro" id="IPR051094">
    <property type="entry name" value="Diverse_Catalytic_Enzymes"/>
</dbReference>
<feature type="domain" description="HD" evidence="2">
    <location>
        <begin position="73"/>
        <end position="183"/>
    </location>
</feature>
<dbReference type="InterPro" id="IPR006674">
    <property type="entry name" value="HD_domain"/>
</dbReference>
<protein>
    <submittedName>
        <fullName evidence="3">Deoxyguanosinetriphosphate triphosphohydrolase</fullName>
        <ecNumber evidence="3">3.1.5.1</ecNumber>
    </submittedName>
</protein>
<evidence type="ECO:0000313" key="3">
    <source>
        <dbReference type="EMBL" id="VYU36845.1"/>
    </source>
</evidence>
<name>A0A6N3EA41_9FIRM</name>
<dbReference type="SUPFAM" id="SSF109604">
    <property type="entry name" value="HD-domain/PDEase-like"/>
    <property type="match status" value="1"/>
</dbReference>
<dbReference type="Gene3D" id="1.10.3210.10">
    <property type="entry name" value="Hypothetical protein af1432"/>
    <property type="match status" value="1"/>
</dbReference>
<dbReference type="EMBL" id="CACRUX010000066">
    <property type="protein sequence ID" value="VYU36845.1"/>
    <property type="molecule type" value="Genomic_DNA"/>
</dbReference>
<dbReference type="RefSeq" id="WP_156705376.1">
    <property type="nucleotide sequence ID" value="NZ_CACRUX010000066.1"/>
</dbReference>